<protein>
    <submittedName>
        <fullName evidence="2">Uncharacterized protein</fullName>
    </submittedName>
</protein>
<name>A0A2M6WEA9_9BACT</name>
<feature type="compositionally biased region" description="Basic and acidic residues" evidence="1">
    <location>
        <begin position="224"/>
        <end position="251"/>
    </location>
</feature>
<dbReference type="EMBL" id="PFBJ01000010">
    <property type="protein sequence ID" value="PIT91122.1"/>
    <property type="molecule type" value="Genomic_DNA"/>
</dbReference>
<accession>A0A2M6WEA9</accession>
<evidence type="ECO:0000313" key="2">
    <source>
        <dbReference type="EMBL" id="PIT91122.1"/>
    </source>
</evidence>
<gene>
    <name evidence="2" type="ORF">COU17_02060</name>
</gene>
<feature type="compositionally biased region" description="Low complexity" evidence="1">
    <location>
        <begin position="440"/>
        <end position="453"/>
    </location>
</feature>
<comment type="caution">
    <text evidence="2">The sequence shown here is derived from an EMBL/GenBank/DDBJ whole genome shotgun (WGS) entry which is preliminary data.</text>
</comment>
<feature type="region of interest" description="Disordered" evidence="1">
    <location>
        <begin position="1"/>
        <end position="108"/>
    </location>
</feature>
<evidence type="ECO:0000256" key="1">
    <source>
        <dbReference type="SAM" id="MobiDB-lite"/>
    </source>
</evidence>
<proteinExistence type="predicted"/>
<dbReference type="Proteomes" id="UP000228809">
    <property type="component" value="Unassembled WGS sequence"/>
</dbReference>
<evidence type="ECO:0000313" key="3">
    <source>
        <dbReference type="Proteomes" id="UP000228809"/>
    </source>
</evidence>
<feature type="region of interest" description="Disordered" evidence="1">
    <location>
        <begin position="202"/>
        <end position="280"/>
    </location>
</feature>
<feature type="compositionally biased region" description="Basic and acidic residues" evidence="1">
    <location>
        <begin position="202"/>
        <end position="216"/>
    </location>
</feature>
<sequence length="620" mass="67405">MPENGPEKPKTPNGEDNLDDLLEQADKKAGESPDFSLAGETGGNPYREAITPEDMRGVNPIVSGRDSVSGVFSSPETEEPQTERGEEKPKQKRYGHVGSTREMLKRTGAEKYTNLANAGNPVAIKKEFPPKQIKPEGLREGELDTFVENTLNIAGMMLTQEDMGGKNVAEFETTLREVLAGKADIEEIPEKSGVRTSVEKFMSEHGRRPLHREDARVVTTAPEPAEKTEKTEFEKRADVMKEAAEEIENNKQKNTTPQQEEPSEPARAVSKPEAESIESIESAAEQFKASLESRGEEIETEAEARGILEKVRTVGEWYKKQPLWRKLALSATLAGAGIAGAATGGGVIGGVAFLGVGVQRFLGGTSAFVGVEAILRKAKEKNSRWWNEHPTAYGAIVGIAVAAGAGRMIFDGLDEGSKWVFGEVDKEVKDIAGGTEKTPEAATVTTPPAEMPEYNPTDSRVPAVDVTPDTVGVTPEDVAPPTPTEKLPHVSEVTPDTVGVTAEDALSNESAPSAHEYIVRPGNTVWGLIEHDPRIADVMKTLSPEQRVYLVDYLKDRFAEMKPEQLRAIGIDSGNINKIFPGQRINLDSIMNNRDILDRAIDGARNLSPEEIANIRKNIS</sequence>
<dbReference type="AlphaFoldDB" id="A0A2M6WEA9"/>
<feature type="compositionally biased region" description="Basic and acidic residues" evidence="1">
    <location>
        <begin position="1"/>
        <end position="10"/>
    </location>
</feature>
<organism evidence="2 3">
    <name type="scientific">Candidatus Kaiserbacteria bacterium CG10_big_fil_rev_8_21_14_0_10_49_17</name>
    <dbReference type="NCBI Taxonomy" id="1974609"/>
    <lineage>
        <taxon>Bacteria</taxon>
        <taxon>Candidatus Kaiseribacteriota</taxon>
    </lineage>
</organism>
<reference evidence="3" key="1">
    <citation type="submission" date="2017-09" db="EMBL/GenBank/DDBJ databases">
        <title>Depth-based differentiation of microbial function through sediment-hosted aquifers and enrichment of novel symbionts in the deep terrestrial subsurface.</title>
        <authorList>
            <person name="Probst A.J."/>
            <person name="Ladd B."/>
            <person name="Jarett J.K."/>
            <person name="Geller-Mcgrath D.E."/>
            <person name="Sieber C.M.K."/>
            <person name="Emerson J.B."/>
            <person name="Anantharaman K."/>
            <person name="Thomas B.C."/>
            <person name="Malmstrom R."/>
            <person name="Stieglmeier M."/>
            <person name="Klingl A."/>
            <person name="Woyke T."/>
            <person name="Ryan C.M."/>
            <person name="Banfield J.F."/>
        </authorList>
    </citation>
    <scope>NUCLEOTIDE SEQUENCE [LARGE SCALE GENOMIC DNA]</scope>
</reference>
<feature type="region of interest" description="Disordered" evidence="1">
    <location>
        <begin position="433"/>
        <end position="463"/>
    </location>
</feature>